<dbReference type="Proteomes" id="UP001152607">
    <property type="component" value="Unassembled WGS sequence"/>
</dbReference>
<name>A0A9W4XJE1_9PLEO</name>
<feature type="signal peptide" evidence="1">
    <location>
        <begin position="1"/>
        <end position="18"/>
    </location>
</feature>
<accession>A0A9W4XJE1</accession>
<dbReference type="EMBL" id="CAOQHR010000004">
    <property type="protein sequence ID" value="CAI6334129.1"/>
    <property type="molecule type" value="Genomic_DNA"/>
</dbReference>
<keyword evidence="1" id="KW-0732">Signal</keyword>
<keyword evidence="3" id="KW-1185">Reference proteome</keyword>
<evidence type="ECO:0000256" key="1">
    <source>
        <dbReference type="SAM" id="SignalP"/>
    </source>
</evidence>
<evidence type="ECO:0000313" key="3">
    <source>
        <dbReference type="Proteomes" id="UP001152607"/>
    </source>
</evidence>
<sequence>MRFSTTVLSTLLVSLVAASPVDVTPRAAMSLNPRRILVMRQFGCDCNESSCSGPACCANGSCRCNCGESSCDAESPACCANGSCVSFRF</sequence>
<dbReference type="AlphaFoldDB" id="A0A9W4XJE1"/>
<protein>
    <submittedName>
        <fullName evidence="2">Uncharacterized protein</fullName>
    </submittedName>
</protein>
<proteinExistence type="predicted"/>
<evidence type="ECO:0000313" key="2">
    <source>
        <dbReference type="EMBL" id="CAI6334129.1"/>
    </source>
</evidence>
<organism evidence="2 3">
    <name type="scientific">Periconia digitata</name>
    <dbReference type="NCBI Taxonomy" id="1303443"/>
    <lineage>
        <taxon>Eukaryota</taxon>
        <taxon>Fungi</taxon>
        <taxon>Dikarya</taxon>
        <taxon>Ascomycota</taxon>
        <taxon>Pezizomycotina</taxon>
        <taxon>Dothideomycetes</taxon>
        <taxon>Pleosporomycetidae</taxon>
        <taxon>Pleosporales</taxon>
        <taxon>Massarineae</taxon>
        <taxon>Periconiaceae</taxon>
        <taxon>Periconia</taxon>
    </lineage>
</organism>
<gene>
    <name evidence="2" type="ORF">PDIGIT_LOCUS7183</name>
</gene>
<feature type="chain" id="PRO_5040941049" evidence="1">
    <location>
        <begin position="19"/>
        <end position="89"/>
    </location>
</feature>
<comment type="caution">
    <text evidence="2">The sequence shown here is derived from an EMBL/GenBank/DDBJ whole genome shotgun (WGS) entry which is preliminary data.</text>
</comment>
<dbReference type="OrthoDB" id="3779999at2759"/>
<reference evidence="2" key="1">
    <citation type="submission" date="2023-01" db="EMBL/GenBank/DDBJ databases">
        <authorList>
            <person name="Van Ghelder C."/>
            <person name="Rancurel C."/>
        </authorList>
    </citation>
    <scope>NUCLEOTIDE SEQUENCE</scope>
    <source>
        <strain evidence="2">CNCM I-4278</strain>
    </source>
</reference>